<organism evidence="2 3">
    <name type="scientific">Streptomyces calidiresistens</name>
    <dbReference type="NCBI Taxonomy" id="1485586"/>
    <lineage>
        <taxon>Bacteria</taxon>
        <taxon>Bacillati</taxon>
        <taxon>Actinomycetota</taxon>
        <taxon>Actinomycetes</taxon>
        <taxon>Kitasatosporales</taxon>
        <taxon>Streptomycetaceae</taxon>
        <taxon>Streptomyces</taxon>
    </lineage>
</organism>
<keyword evidence="2" id="KW-0808">Transferase</keyword>
<gene>
    <name evidence="2" type="ORF">FOE67_17675</name>
</gene>
<dbReference type="EMBL" id="VKHS01000474">
    <property type="protein sequence ID" value="MBB0231287.1"/>
    <property type="molecule type" value="Genomic_DNA"/>
</dbReference>
<proteinExistence type="predicted"/>
<dbReference type="PANTHER" id="PTHR21310:SF15">
    <property type="entry name" value="AMINOGLYCOSIDE PHOSPHOTRANSFERASE DOMAIN-CONTAINING PROTEIN"/>
    <property type="match status" value="1"/>
</dbReference>
<comment type="caution">
    <text evidence="2">The sequence shown here is derived from an EMBL/GenBank/DDBJ whole genome shotgun (WGS) entry which is preliminary data.</text>
</comment>
<dbReference type="Gene3D" id="3.90.1200.10">
    <property type="match status" value="1"/>
</dbReference>
<dbReference type="Proteomes" id="UP000530234">
    <property type="component" value="Unassembled WGS sequence"/>
</dbReference>
<dbReference type="InterPro" id="IPR011009">
    <property type="entry name" value="Kinase-like_dom_sf"/>
</dbReference>
<dbReference type="Pfam" id="PF01636">
    <property type="entry name" value="APH"/>
    <property type="match status" value="1"/>
</dbReference>
<name>A0A7W3T5H3_9ACTN</name>
<reference evidence="3" key="1">
    <citation type="submission" date="2019-10" db="EMBL/GenBank/DDBJ databases">
        <title>Streptomyces sp. nov., a novel actinobacterium isolated from alkaline environment.</title>
        <authorList>
            <person name="Golinska P."/>
        </authorList>
    </citation>
    <scope>NUCLEOTIDE SEQUENCE [LARGE SCALE GENOMIC DNA]</scope>
    <source>
        <strain evidence="3">DSM 42108</strain>
    </source>
</reference>
<dbReference type="PANTHER" id="PTHR21310">
    <property type="entry name" value="AMINOGLYCOSIDE PHOSPHOTRANSFERASE-RELATED-RELATED"/>
    <property type="match status" value="1"/>
</dbReference>
<dbReference type="SUPFAM" id="SSF56112">
    <property type="entry name" value="Protein kinase-like (PK-like)"/>
    <property type="match status" value="1"/>
</dbReference>
<feature type="domain" description="Aminoglycoside phosphotransferase" evidence="1">
    <location>
        <begin position="31"/>
        <end position="278"/>
    </location>
</feature>
<dbReference type="GO" id="GO:0016740">
    <property type="term" value="F:transferase activity"/>
    <property type="evidence" value="ECO:0007669"/>
    <property type="project" value="UniProtKB-KW"/>
</dbReference>
<evidence type="ECO:0000313" key="2">
    <source>
        <dbReference type="EMBL" id="MBB0231287.1"/>
    </source>
</evidence>
<keyword evidence="3" id="KW-1185">Reference proteome</keyword>
<sequence length="334" mass="35849">MESRTKRVLTPADIDAALRASAGFGCRVEEELTDGWFNTAHRVVLDDGRPAVVKFAPGPGAPVLRYERGILATEAMVHRRLASVALPLPELIHRGPDFLVLAVLDGTPWNKVADTLPGPVNARLRRRLGGHVARMHTLRPADGRFGYPAPEAGLSAEDWPTAFTAMVEALLDDAARWDAPLGVTPDEVRGLVAAGRPALAEVTEPRLVHFDLWPGNVFVGVPDPADPAGARVTGLIDHERAFWGDPLAEWVSLAFCGDIAPDGDLRAGYRAAGGRFAEGPTADHRLALYRLLLGLILVIECEPRGFAAGNPDHLAYCRDTLAGWVADLRALSAG</sequence>
<dbReference type="RefSeq" id="WP_182665502.1">
    <property type="nucleotide sequence ID" value="NZ_VKHS01000474.1"/>
</dbReference>
<protein>
    <submittedName>
        <fullName evidence="2">Phosphotransferase</fullName>
    </submittedName>
</protein>
<evidence type="ECO:0000313" key="3">
    <source>
        <dbReference type="Proteomes" id="UP000530234"/>
    </source>
</evidence>
<dbReference type="Gene3D" id="3.30.200.20">
    <property type="entry name" value="Phosphorylase Kinase, domain 1"/>
    <property type="match status" value="1"/>
</dbReference>
<dbReference type="InterPro" id="IPR051678">
    <property type="entry name" value="AGP_Transferase"/>
</dbReference>
<dbReference type="AlphaFoldDB" id="A0A7W3T5H3"/>
<evidence type="ECO:0000259" key="1">
    <source>
        <dbReference type="Pfam" id="PF01636"/>
    </source>
</evidence>
<accession>A0A7W3T5H3</accession>
<dbReference type="InterPro" id="IPR002575">
    <property type="entry name" value="Aminoglycoside_PTrfase"/>
</dbReference>